<organism evidence="1 2">
    <name type="scientific">Phyllobacterium ifriqiyense</name>
    <dbReference type="NCBI Taxonomy" id="314238"/>
    <lineage>
        <taxon>Bacteria</taxon>
        <taxon>Pseudomonadati</taxon>
        <taxon>Pseudomonadota</taxon>
        <taxon>Alphaproteobacteria</taxon>
        <taxon>Hyphomicrobiales</taxon>
        <taxon>Phyllobacteriaceae</taxon>
        <taxon>Phyllobacterium</taxon>
    </lineage>
</organism>
<dbReference type="Proteomes" id="UP001237780">
    <property type="component" value="Unassembled WGS sequence"/>
</dbReference>
<gene>
    <name evidence="1" type="ORF">QFZ34_000525</name>
</gene>
<proteinExistence type="predicted"/>
<comment type="caution">
    <text evidence="1">The sequence shown here is derived from an EMBL/GenBank/DDBJ whole genome shotgun (WGS) entry which is preliminary data.</text>
</comment>
<name>A0ABU0S6P5_9HYPH</name>
<evidence type="ECO:0000313" key="1">
    <source>
        <dbReference type="EMBL" id="MDQ0995348.1"/>
    </source>
</evidence>
<dbReference type="RefSeq" id="WP_307276458.1">
    <property type="nucleotide sequence ID" value="NZ_JAUSZT010000002.1"/>
</dbReference>
<dbReference type="EMBL" id="JAUSZT010000002">
    <property type="protein sequence ID" value="MDQ0995348.1"/>
    <property type="molecule type" value="Genomic_DNA"/>
</dbReference>
<accession>A0ABU0S6P5</accession>
<keyword evidence="2" id="KW-1185">Reference proteome</keyword>
<evidence type="ECO:0000313" key="2">
    <source>
        <dbReference type="Proteomes" id="UP001237780"/>
    </source>
</evidence>
<sequence>MYYLDDHSLGYDQIRWSSSPGSRLVLDSIYRHAHLPLVNPQHSDVIPFYEDYHFGRYETKRYSLAIPFSIEDLQMSHAFRAVDAAMREASFSPKIAWDVMDARQARLHATICGRVNADEVKELLLRTEDHLLRTGSIRFRLAGPLVGEKNTGRIYFPVYPENREGNPIQTLQMTLGKQITDVYLLGYYNFRDHLAASEAAELSSILAKFRDVTILEGAISGLVAFETQDDLVLSGCEIGRSTNFSQS</sequence>
<reference evidence="1 2" key="1">
    <citation type="submission" date="2023-07" db="EMBL/GenBank/DDBJ databases">
        <title>Comparative genomics of wheat-associated soil bacteria to identify genetic determinants of phenazine resistance.</title>
        <authorList>
            <person name="Mouncey N."/>
        </authorList>
    </citation>
    <scope>NUCLEOTIDE SEQUENCE [LARGE SCALE GENOMIC DNA]</scope>
    <source>
        <strain evidence="1 2">W4I11</strain>
    </source>
</reference>
<protein>
    <submittedName>
        <fullName evidence="1">Uncharacterized protein</fullName>
    </submittedName>
</protein>